<gene>
    <name evidence="3" type="ORF">SO694_00053044</name>
</gene>
<dbReference type="Gene3D" id="3.40.50.1360">
    <property type="match status" value="1"/>
</dbReference>
<feature type="compositionally biased region" description="Basic and acidic residues" evidence="1">
    <location>
        <begin position="35"/>
        <end position="44"/>
    </location>
</feature>
<dbReference type="PANTHER" id="PTHR11054">
    <property type="entry name" value="6-PHOSPHOGLUCONOLACTONASE"/>
    <property type="match status" value="1"/>
</dbReference>
<dbReference type="EMBL" id="JBBJCI010000206">
    <property type="protein sequence ID" value="KAK7241068.1"/>
    <property type="molecule type" value="Genomic_DNA"/>
</dbReference>
<dbReference type="InterPro" id="IPR039104">
    <property type="entry name" value="6PGL"/>
</dbReference>
<comment type="caution">
    <text evidence="3">The sequence shown here is derived from an EMBL/GenBank/DDBJ whole genome shotgun (WGS) entry which is preliminary data.</text>
</comment>
<proteinExistence type="predicted"/>
<dbReference type="PANTHER" id="PTHR11054:SF0">
    <property type="entry name" value="6-PHOSPHOGLUCONOLACTONASE"/>
    <property type="match status" value="1"/>
</dbReference>
<feature type="domain" description="Glucosamine/galactosamine-6-phosphate isomerase" evidence="2">
    <location>
        <begin position="1"/>
        <end position="40"/>
    </location>
</feature>
<reference evidence="3 4" key="1">
    <citation type="submission" date="2024-03" db="EMBL/GenBank/DDBJ databases">
        <title>Aureococcus anophagefferens CCMP1851 and Kratosvirus quantuckense: Draft genome of a second virus-susceptible host strain in the model system.</title>
        <authorList>
            <person name="Chase E."/>
            <person name="Truchon A.R."/>
            <person name="Schepens W."/>
            <person name="Wilhelm S.W."/>
        </authorList>
    </citation>
    <scope>NUCLEOTIDE SEQUENCE [LARGE SCALE GENOMIC DNA]</scope>
    <source>
        <strain evidence="3 4">CCMP1851</strain>
    </source>
</reference>
<sequence length="132" mass="13737">MGPDGHTASLFPGHPEMDRADGAVAAPVTDSPKPPPERVTRVDPRPSSFFRATAVARFTLKTLREARHVAFVCTGASKAKVVAEIMRLSPDAQAYAYADPPAPYPAARVRAADGAATWFLDGGAASGFGGTA</sequence>
<feature type="region of interest" description="Disordered" evidence="1">
    <location>
        <begin position="1"/>
        <end position="45"/>
    </location>
</feature>
<evidence type="ECO:0000259" key="2">
    <source>
        <dbReference type="Pfam" id="PF01182"/>
    </source>
</evidence>
<dbReference type="InterPro" id="IPR006148">
    <property type="entry name" value="Glc/Gal-6P_isomerase"/>
</dbReference>
<evidence type="ECO:0000313" key="3">
    <source>
        <dbReference type="EMBL" id="KAK7241068.1"/>
    </source>
</evidence>
<dbReference type="InterPro" id="IPR037171">
    <property type="entry name" value="NagB/RpiA_transferase-like"/>
</dbReference>
<accession>A0ABR1FXT3</accession>
<dbReference type="SUPFAM" id="SSF100950">
    <property type="entry name" value="NagB/RpiA/CoA transferase-like"/>
    <property type="match status" value="1"/>
</dbReference>
<evidence type="ECO:0000313" key="4">
    <source>
        <dbReference type="Proteomes" id="UP001363151"/>
    </source>
</evidence>
<dbReference type="Proteomes" id="UP001363151">
    <property type="component" value="Unassembled WGS sequence"/>
</dbReference>
<organism evidence="3 4">
    <name type="scientific">Aureococcus anophagefferens</name>
    <name type="common">Harmful bloom alga</name>
    <dbReference type="NCBI Taxonomy" id="44056"/>
    <lineage>
        <taxon>Eukaryota</taxon>
        <taxon>Sar</taxon>
        <taxon>Stramenopiles</taxon>
        <taxon>Ochrophyta</taxon>
        <taxon>Pelagophyceae</taxon>
        <taxon>Pelagomonadales</taxon>
        <taxon>Pelagomonadaceae</taxon>
        <taxon>Aureococcus</taxon>
    </lineage>
</organism>
<dbReference type="Pfam" id="PF01182">
    <property type="entry name" value="Glucosamine_iso"/>
    <property type="match status" value="2"/>
</dbReference>
<name>A0ABR1FXT3_AURAN</name>
<protein>
    <submittedName>
        <fullName evidence="3">6-phosphogluconolactonase</fullName>
    </submittedName>
</protein>
<evidence type="ECO:0000256" key="1">
    <source>
        <dbReference type="SAM" id="MobiDB-lite"/>
    </source>
</evidence>
<keyword evidence="4" id="KW-1185">Reference proteome</keyword>
<feature type="domain" description="Glucosamine/galactosamine-6-phosphate isomerase" evidence="2">
    <location>
        <begin position="58"/>
        <end position="118"/>
    </location>
</feature>